<keyword evidence="1 2" id="KW-0963">Cytoplasm</keyword>
<dbReference type="Pfam" id="PF09902">
    <property type="entry name" value="DUF2129"/>
    <property type="match status" value="1"/>
</dbReference>
<comment type="subcellular location">
    <subcellularLocation>
        <location evidence="2">Cytoplasm</location>
    </subcellularLocation>
</comment>
<dbReference type="PIRSF" id="PIRSF031653">
    <property type="entry name" value="UCP031653"/>
    <property type="match status" value="1"/>
</dbReference>
<sequence length="91" mass="11076">MFKNRQGIIVWLYNLKHAKTMRRYGNVHYVSKKLKYVVVYCDEENVEYNMEKLQSLPFVKRAEPSYKPFLKTEFENSKPDKAKQYDYKLEV</sequence>
<evidence type="ECO:0000256" key="2">
    <source>
        <dbReference type="HAMAP-Rule" id="MF_01126"/>
    </source>
</evidence>
<accession>A0AAJ1T202</accession>
<dbReference type="EMBL" id="JAUSUC010000016">
    <property type="protein sequence ID" value="MDQ0215216.1"/>
    <property type="molecule type" value="Genomic_DNA"/>
</dbReference>
<reference evidence="3" key="1">
    <citation type="submission" date="2023-07" db="EMBL/GenBank/DDBJ databases">
        <title>Genomic Encyclopedia of Type Strains, Phase IV (KMG-IV): sequencing the most valuable type-strain genomes for metagenomic binning, comparative biology and taxonomic classification.</title>
        <authorList>
            <person name="Goeker M."/>
        </authorList>
    </citation>
    <scope>NUCLEOTIDE SEQUENCE</scope>
    <source>
        <strain evidence="3">DSM 23947</strain>
    </source>
</reference>
<comment type="similarity">
    <text evidence="2">Belongs to the UPF0298 family.</text>
</comment>
<gene>
    <name evidence="3" type="ORF">J2S13_001616</name>
</gene>
<dbReference type="InterPro" id="IPR016979">
    <property type="entry name" value="DUF2129"/>
</dbReference>
<dbReference type="AlphaFoldDB" id="A0AAJ1T202"/>
<organism evidence="3 4">
    <name type="scientific">Oikeobacillus pervagus</name>
    <dbReference type="NCBI Taxonomy" id="1325931"/>
    <lineage>
        <taxon>Bacteria</taxon>
        <taxon>Bacillati</taxon>
        <taxon>Bacillota</taxon>
        <taxon>Bacilli</taxon>
        <taxon>Bacillales</taxon>
        <taxon>Bacillaceae</taxon>
        <taxon>Oikeobacillus</taxon>
    </lineage>
</organism>
<evidence type="ECO:0000256" key="1">
    <source>
        <dbReference type="ARBA" id="ARBA00022490"/>
    </source>
</evidence>
<evidence type="ECO:0000313" key="3">
    <source>
        <dbReference type="EMBL" id="MDQ0215216.1"/>
    </source>
</evidence>
<keyword evidence="4" id="KW-1185">Reference proteome</keyword>
<dbReference type="Proteomes" id="UP001237207">
    <property type="component" value="Unassembled WGS sequence"/>
</dbReference>
<dbReference type="GO" id="GO:0005737">
    <property type="term" value="C:cytoplasm"/>
    <property type="evidence" value="ECO:0007669"/>
    <property type="project" value="UniProtKB-SubCell"/>
</dbReference>
<name>A0AAJ1T202_9BACI</name>
<dbReference type="RefSeq" id="WP_307257211.1">
    <property type="nucleotide sequence ID" value="NZ_JAUSUC010000016.1"/>
</dbReference>
<comment type="caution">
    <text evidence="3">The sequence shown here is derived from an EMBL/GenBank/DDBJ whole genome shotgun (WGS) entry which is preliminary data.</text>
</comment>
<dbReference type="NCBIfam" id="NF002777">
    <property type="entry name" value="PRK02886.1"/>
    <property type="match status" value="1"/>
</dbReference>
<evidence type="ECO:0000313" key="4">
    <source>
        <dbReference type="Proteomes" id="UP001237207"/>
    </source>
</evidence>
<proteinExistence type="inferred from homology"/>
<protein>
    <recommendedName>
        <fullName evidence="2">UPF0298 protein J2S13_001616</fullName>
    </recommendedName>
</protein>
<dbReference type="HAMAP" id="MF_01126">
    <property type="entry name" value="UPF0298"/>
    <property type="match status" value="1"/>
</dbReference>